<proteinExistence type="predicted"/>
<feature type="transmembrane region" description="Helical" evidence="1">
    <location>
        <begin position="116"/>
        <end position="135"/>
    </location>
</feature>
<evidence type="ECO:0000259" key="2">
    <source>
        <dbReference type="Pfam" id="PF23636"/>
    </source>
</evidence>
<keyword evidence="1" id="KW-0812">Transmembrane</keyword>
<evidence type="ECO:0000313" key="4">
    <source>
        <dbReference type="Proteomes" id="UP000295198"/>
    </source>
</evidence>
<dbReference type="InterPro" id="IPR055568">
    <property type="entry name" value="DUF7144"/>
</dbReference>
<keyword evidence="1" id="KW-0472">Membrane</keyword>
<feature type="transmembrane region" description="Helical" evidence="1">
    <location>
        <begin position="21"/>
        <end position="46"/>
    </location>
</feature>
<dbReference type="EMBL" id="SDKM01000009">
    <property type="protein sequence ID" value="RYP86851.1"/>
    <property type="molecule type" value="Genomic_DNA"/>
</dbReference>
<reference evidence="3 4" key="1">
    <citation type="submission" date="2019-01" db="EMBL/GenBank/DDBJ databases">
        <title>Nocardioides guangzhouensis sp. nov., an actinobacterium isolated from soil.</title>
        <authorList>
            <person name="Fu Y."/>
            <person name="Cai Y."/>
            <person name="Lin Z."/>
            <person name="Chen P."/>
        </authorList>
    </citation>
    <scope>NUCLEOTIDE SEQUENCE [LARGE SCALE GENOMIC DNA]</scope>
    <source>
        <strain evidence="3 4">130</strain>
    </source>
</reference>
<dbReference type="OrthoDB" id="4482242at2"/>
<name>A0A4Q4ZH86_9ACTN</name>
<dbReference type="Proteomes" id="UP000295198">
    <property type="component" value="Unassembled WGS sequence"/>
</dbReference>
<accession>A0A4Q4ZH86</accession>
<evidence type="ECO:0000313" key="3">
    <source>
        <dbReference type="EMBL" id="RYP86851.1"/>
    </source>
</evidence>
<dbReference type="AlphaFoldDB" id="A0A4Q4ZH86"/>
<gene>
    <name evidence="3" type="ORF">EKO23_07705</name>
</gene>
<keyword evidence="1" id="KW-1133">Transmembrane helix</keyword>
<protein>
    <recommendedName>
        <fullName evidence="2">DUF7144 domain-containing protein</fullName>
    </recommendedName>
</protein>
<feature type="transmembrane region" description="Helical" evidence="1">
    <location>
        <begin position="92"/>
        <end position="110"/>
    </location>
</feature>
<feature type="domain" description="DUF7144" evidence="2">
    <location>
        <begin position="23"/>
        <end position="134"/>
    </location>
</feature>
<feature type="transmembrane region" description="Helical" evidence="1">
    <location>
        <begin position="66"/>
        <end position="85"/>
    </location>
</feature>
<evidence type="ECO:0000256" key="1">
    <source>
        <dbReference type="SAM" id="Phobius"/>
    </source>
</evidence>
<comment type="caution">
    <text evidence="3">The sequence shown here is derived from an EMBL/GenBank/DDBJ whole genome shotgun (WGS) entry which is preliminary data.</text>
</comment>
<organism evidence="3 4">
    <name type="scientific">Nocardioides guangzhouensis</name>
    <dbReference type="NCBI Taxonomy" id="2497878"/>
    <lineage>
        <taxon>Bacteria</taxon>
        <taxon>Bacillati</taxon>
        <taxon>Actinomycetota</taxon>
        <taxon>Actinomycetes</taxon>
        <taxon>Propionibacteriales</taxon>
        <taxon>Nocardioidaceae</taxon>
        <taxon>Nocardioides</taxon>
    </lineage>
</organism>
<dbReference type="Pfam" id="PF23636">
    <property type="entry name" value="DUF7144"/>
    <property type="match status" value="1"/>
</dbReference>
<keyword evidence="4" id="KW-1185">Reference proteome</keyword>
<dbReference type="RefSeq" id="WP_134715882.1">
    <property type="nucleotide sequence ID" value="NZ_SDKM01000009.1"/>
</dbReference>
<sequence length="139" mass="14819">MTEQPGQPPRGSAGPSGGVGGFTAFAGILLLIAGSFQAIMGLAGILEDEFFVVTEDYFLKFDASTWGWIHLLFGLAVALVGLAVLRDQAWGRTVGVVLAGVSMLTNFAFLPYYPGWTLVVLTLDVIVIWALTAGYRGDY</sequence>